<feature type="compositionally biased region" description="Polar residues" evidence="1">
    <location>
        <begin position="173"/>
        <end position="185"/>
    </location>
</feature>
<organism evidence="2 3">
    <name type="scientific">Cercospora berteroae</name>
    <dbReference type="NCBI Taxonomy" id="357750"/>
    <lineage>
        <taxon>Eukaryota</taxon>
        <taxon>Fungi</taxon>
        <taxon>Dikarya</taxon>
        <taxon>Ascomycota</taxon>
        <taxon>Pezizomycotina</taxon>
        <taxon>Dothideomycetes</taxon>
        <taxon>Dothideomycetidae</taxon>
        <taxon>Mycosphaerellales</taxon>
        <taxon>Mycosphaerellaceae</taxon>
        <taxon>Cercospora</taxon>
    </lineage>
</organism>
<proteinExistence type="predicted"/>
<reference evidence="3" key="1">
    <citation type="journal article" date="2017" name="bioRxiv">
        <title>Conservation of a gene cluster reveals novel cercosporin biosynthetic mechanisms and extends production to the genus Colletotrichum.</title>
        <authorList>
            <person name="de Jonge R."/>
            <person name="Ebert M.K."/>
            <person name="Huitt-Roehl C.R."/>
            <person name="Pal P."/>
            <person name="Suttle J.C."/>
            <person name="Spanner R.E."/>
            <person name="Neubauer J.D."/>
            <person name="Jurick W.M.II."/>
            <person name="Stott K.A."/>
            <person name="Secor G.A."/>
            <person name="Thomma B.P.H.J."/>
            <person name="Van de Peer Y."/>
            <person name="Townsend C.A."/>
            <person name="Bolton M.D."/>
        </authorList>
    </citation>
    <scope>NUCLEOTIDE SEQUENCE [LARGE SCALE GENOMIC DNA]</scope>
    <source>
        <strain evidence="3">CBS538.71</strain>
    </source>
</reference>
<dbReference type="EMBL" id="PNEN01001688">
    <property type="protein sequence ID" value="PPJ52545.1"/>
    <property type="molecule type" value="Genomic_DNA"/>
</dbReference>
<dbReference type="OrthoDB" id="3902367at2759"/>
<feature type="region of interest" description="Disordered" evidence="1">
    <location>
        <begin position="173"/>
        <end position="218"/>
    </location>
</feature>
<evidence type="ECO:0000256" key="1">
    <source>
        <dbReference type="SAM" id="MobiDB-lite"/>
    </source>
</evidence>
<dbReference type="AlphaFoldDB" id="A0A2S6BYI8"/>
<feature type="region of interest" description="Disordered" evidence="1">
    <location>
        <begin position="269"/>
        <end position="288"/>
    </location>
</feature>
<protein>
    <submittedName>
        <fullName evidence="2">Uncharacterized protein</fullName>
    </submittedName>
</protein>
<name>A0A2S6BYI8_9PEZI</name>
<evidence type="ECO:0000313" key="3">
    <source>
        <dbReference type="Proteomes" id="UP000237631"/>
    </source>
</evidence>
<feature type="compositionally biased region" description="Polar residues" evidence="1">
    <location>
        <begin position="206"/>
        <end position="218"/>
    </location>
</feature>
<evidence type="ECO:0000313" key="2">
    <source>
        <dbReference type="EMBL" id="PPJ52545.1"/>
    </source>
</evidence>
<accession>A0A2S6BYI8</accession>
<sequence length="367" mass="40435">MTVTLRHVRDKGPVAEEVQMNAVASVEWSSGKRYLYTQGLNSCTAVAITSERAGIPAHIGPSRKNRSGDQNVIDHMQEIIKIYNTGRGKGLFLEPGSVVLAAIYNGSVALPDQVNVVKKVLDRLQLPFKYKEYRVREATEDRPTGETSLIIHCAPGQKPQMYVNEILWETESGNAAESSRTASKNEQQDVRPEQTSIAGKGKRPLQAQSSGQQSTQDWNTYASERIESARAAMSHMIAQGGNQSDVLAQVRRALAKELQITEDKASNYLPQVATEQPATERQSRQQRSKQWNDYATSMIQHARAARDRLVAQGIPAGTAVAQLKKPLAQQLGLTEEQASVYLNQSCIITRFEKGCALPTQSISLCSQ</sequence>
<gene>
    <name evidence="2" type="ORF">CBER1_10182</name>
</gene>
<keyword evidence="3" id="KW-1185">Reference proteome</keyword>
<dbReference type="Proteomes" id="UP000237631">
    <property type="component" value="Unassembled WGS sequence"/>
</dbReference>
<comment type="caution">
    <text evidence="2">The sequence shown here is derived from an EMBL/GenBank/DDBJ whole genome shotgun (WGS) entry which is preliminary data.</text>
</comment>